<dbReference type="InterPro" id="IPR020095">
    <property type="entry name" value="PsdUridine_synth_TruA_C"/>
</dbReference>
<name>A0AA87YUL5_FICCA</name>
<keyword evidence="2" id="KW-0819">tRNA processing</keyword>
<evidence type="ECO:0000256" key="7">
    <source>
        <dbReference type="SAM" id="MobiDB-lite"/>
    </source>
</evidence>
<dbReference type="GO" id="GO:0009982">
    <property type="term" value="F:pseudouridine synthase activity"/>
    <property type="evidence" value="ECO:0007669"/>
    <property type="project" value="InterPro"/>
</dbReference>
<dbReference type="FunFam" id="3.30.70.580:FF:000002">
    <property type="entry name" value="tRNA pseudouridine synthase"/>
    <property type="match status" value="1"/>
</dbReference>
<evidence type="ECO:0000256" key="1">
    <source>
        <dbReference type="ARBA" id="ARBA00009375"/>
    </source>
</evidence>
<feature type="compositionally biased region" description="Basic residues" evidence="7">
    <location>
        <begin position="251"/>
        <end position="260"/>
    </location>
</feature>
<gene>
    <name evidence="9" type="ORF">TIFTF001_000124</name>
</gene>
<comment type="similarity">
    <text evidence="1">Belongs to the tRNA pseudouridine synthase TruA family.</text>
</comment>
<feature type="binding site" evidence="6">
    <location>
        <position position="200"/>
    </location>
    <ligand>
        <name>substrate</name>
    </ligand>
</feature>
<dbReference type="InterPro" id="IPR041708">
    <property type="entry name" value="PUS1/PUS2-like"/>
</dbReference>
<dbReference type="SUPFAM" id="SSF55120">
    <property type="entry name" value="Pseudouridine synthase"/>
    <property type="match status" value="2"/>
</dbReference>
<dbReference type="PANTHER" id="PTHR11142">
    <property type="entry name" value="PSEUDOURIDYLATE SYNTHASE"/>
    <property type="match status" value="1"/>
</dbReference>
<keyword evidence="3" id="KW-0413">Isomerase</keyword>
<evidence type="ECO:0000313" key="9">
    <source>
        <dbReference type="EMBL" id="GMN23463.1"/>
    </source>
</evidence>
<accession>A0AA87YUL5</accession>
<dbReference type="Pfam" id="PF01416">
    <property type="entry name" value="PseudoU_synth_1"/>
    <property type="match status" value="1"/>
</dbReference>
<dbReference type="Gene3D" id="3.30.70.580">
    <property type="entry name" value="Pseudouridine synthase I, catalytic domain, N-terminal subdomain"/>
    <property type="match status" value="1"/>
</dbReference>
<evidence type="ECO:0000256" key="3">
    <source>
        <dbReference type="ARBA" id="ARBA00023235"/>
    </source>
</evidence>
<evidence type="ECO:0000256" key="6">
    <source>
        <dbReference type="PIRSR" id="PIRSR641708-2"/>
    </source>
</evidence>
<dbReference type="AlphaFoldDB" id="A0AA87YUL5"/>
<feature type="domain" description="Pseudouridine synthase I TruA alpha/beta" evidence="8">
    <location>
        <begin position="351"/>
        <end position="416"/>
    </location>
</feature>
<dbReference type="InterPro" id="IPR020094">
    <property type="entry name" value="TruA/RsuA/RluB/E/F_N"/>
</dbReference>
<evidence type="ECO:0000256" key="4">
    <source>
        <dbReference type="ARBA" id="ARBA00036943"/>
    </source>
</evidence>
<dbReference type="InterPro" id="IPR001406">
    <property type="entry name" value="PsdUridine_synth_TruA"/>
</dbReference>
<protein>
    <recommendedName>
        <fullName evidence="8">Pseudouridine synthase I TruA alpha/beta domain-containing protein</fullName>
    </recommendedName>
</protein>
<dbReference type="InterPro" id="IPR020103">
    <property type="entry name" value="PsdUridine_synth_cat_dom_sf"/>
</dbReference>
<feature type="region of interest" description="Disordered" evidence="7">
    <location>
        <begin position="251"/>
        <end position="291"/>
    </location>
</feature>
<dbReference type="EMBL" id="BTGU01000001">
    <property type="protein sequence ID" value="GMN23463.1"/>
    <property type="molecule type" value="Genomic_DNA"/>
</dbReference>
<dbReference type="GO" id="GO:1990481">
    <property type="term" value="P:mRNA pseudouridine synthesis"/>
    <property type="evidence" value="ECO:0007669"/>
    <property type="project" value="TreeGrafter"/>
</dbReference>
<dbReference type="GO" id="GO:0003723">
    <property type="term" value="F:RNA binding"/>
    <property type="evidence" value="ECO:0007669"/>
    <property type="project" value="InterPro"/>
</dbReference>
<evidence type="ECO:0000313" key="10">
    <source>
        <dbReference type="Proteomes" id="UP001187192"/>
    </source>
</evidence>
<dbReference type="Gene3D" id="3.30.70.660">
    <property type="entry name" value="Pseudouridine synthase I, catalytic domain, C-terminal subdomain"/>
    <property type="match status" value="1"/>
</dbReference>
<comment type="caution">
    <text evidence="9">The sequence shown here is derived from an EMBL/GenBank/DDBJ whole genome shotgun (WGS) entry which is preliminary data.</text>
</comment>
<reference evidence="9" key="1">
    <citation type="submission" date="2023-07" db="EMBL/GenBank/DDBJ databases">
        <title>draft genome sequence of fig (Ficus carica).</title>
        <authorList>
            <person name="Takahashi T."/>
            <person name="Nishimura K."/>
        </authorList>
    </citation>
    <scope>NUCLEOTIDE SEQUENCE</scope>
</reference>
<comment type="catalytic activity">
    <reaction evidence="4">
        <text>a uridine in tRNA = a pseudouridine in tRNA</text>
        <dbReference type="Rhea" id="RHEA:54572"/>
        <dbReference type="Rhea" id="RHEA-COMP:13339"/>
        <dbReference type="Rhea" id="RHEA-COMP:13934"/>
        <dbReference type="ChEBI" id="CHEBI:65314"/>
        <dbReference type="ChEBI" id="CHEBI:65315"/>
    </reaction>
</comment>
<dbReference type="GO" id="GO:0005634">
    <property type="term" value="C:nucleus"/>
    <property type="evidence" value="ECO:0007669"/>
    <property type="project" value="TreeGrafter"/>
</dbReference>
<dbReference type="PANTHER" id="PTHR11142:SF9">
    <property type="entry name" value="TRNA PSEUDOURIDINE SYNTHASE-RELATED"/>
    <property type="match status" value="1"/>
</dbReference>
<evidence type="ECO:0000256" key="2">
    <source>
        <dbReference type="ARBA" id="ARBA00022694"/>
    </source>
</evidence>
<dbReference type="GO" id="GO:0031119">
    <property type="term" value="P:tRNA pseudouridine synthesis"/>
    <property type="evidence" value="ECO:0007669"/>
    <property type="project" value="InterPro"/>
</dbReference>
<dbReference type="Proteomes" id="UP001187192">
    <property type="component" value="Unassembled WGS sequence"/>
</dbReference>
<sequence>MAVYSVRLPLSPWLAKSPTRTFRTSSIPIIPLRLNPIYYCCCCCSSSSSSSSSSSPASPTTTHLEKWEPFRKKKVALRVGYVGTHYRGLQLQRDEHSLSTIEKELETAIFKAGGIRDSNFGDLQKIAWARSSRTDKGVHSLATTISLKMEIPENAWKNDPCGIALANHINAYLPRDIKVFSILPSQKSFDPRRECILRKYSYLLPTDVIGIESNFTTDEIDFHISDFNEILNTFEGDHPFHNYTIRAKYRKQFPPKKSHKNGSMSSRGRSSEEESESESEASDGEDNFELDGTSISNAEELNQNSSASNVSHKTLVDTHEKHGVVAKDQGPILPVLARWLYEPDETDRIGASHFRKIFHCSCGKLEKSLGFNYVEISIWGESFMLHQIRKMVGTAVAIKRNLLPRDILTLSMSKFSRIVLPLAPSEVLILRGNSFSIRTRPGNLTRPEMLTMVESEEILKEVDEFYTSVVIPQVTGFLDPSASPWREWVENLDRNTRIPDVQLDEVRIAWNTWKENYKLKTSVTSVTNKRDEEFAAIE</sequence>
<dbReference type="CDD" id="cd02568">
    <property type="entry name" value="PseudoU_synth_PUS1_PUS2"/>
    <property type="match status" value="1"/>
</dbReference>
<evidence type="ECO:0000259" key="8">
    <source>
        <dbReference type="Pfam" id="PF01416"/>
    </source>
</evidence>
<feature type="compositionally biased region" description="Acidic residues" evidence="7">
    <location>
        <begin position="273"/>
        <end position="289"/>
    </location>
</feature>
<feature type="active site" description="Nucleophile" evidence="5">
    <location>
        <position position="135"/>
    </location>
</feature>
<proteinExistence type="inferred from homology"/>
<dbReference type="InterPro" id="IPR020097">
    <property type="entry name" value="PsdUridine_synth_TruA_a/b_dom"/>
</dbReference>
<keyword evidence="10" id="KW-1185">Reference proteome</keyword>
<organism evidence="9 10">
    <name type="scientific">Ficus carica</name>
    <name type="common">Common fig</name>
    <dbReference type="NCBI Taxonomy" id="3494"/>
    <lineage>
        <taxon>Eukaryota</taxon>
        <taxon>Viridiplantae</taxon>
        <taxon>Streptophyta</taxon>
        <taxon>Embryophyta</taxon>
        <taxon>Tracheophyta</taxon>
        <taxon>Spermatophyta</taxon>
        <taxon>Magnoliopsida</taxon>
        <taxon>eudicotyledons</taxon>
        <taxon>Gunneridae</taxon>
        <taxon>Pentapetalae</taxon>
        <taxon>rosids</taxon>
        <taxon>fabids</taxon>
        <taxon>Rosales</taxon>
        <taxon>Moraceae</taxon>
        <taxon>Ficeae</taxon>
        <taxon>Ficus</taxon>
    </lineage>
</organism>
<evidence type="ECO:0000256" key="5">
    <source>
        <dbReference type="PIRSR" id="PIRSR641708-1"/>
    </source>
</evidence>